<accession>A0A4C1TN36</accession>
<reference evidence="2 3" key="1">
    <citation type="journal article" date="2019" name="Commun. Biol.">
        <title>The bagworm genome reveals a unique fibroin gene that provides high tensile strength.</title>
        <authorList>
            <person name="Kono N."/>
            <person name="Nakamura H."/>
            <person name="Ohtoshi R."/>
            <person name="Tomita M."/>
            <person name="Numata K."/>
            <person name="Arakawa K."/>
        </authorList>
    </citation>
    <scope>NUCLEOTIDE SEQUENCE [LARGE SCALE GENOMIC DNA]</scope>
</reference>
<gene>
    <name evidence="2" type="ORF">EVAR_73819_1</name>
</gene>
<keyword evidence="3" id="KW-1185">Reference proteome</keyword>
<sequence length="114" mass="13255">MDMNTDNGTMENTATETQRKGEEVIMNDQGELKVNPAFRRRWEYHFRLSTLTRYVSFRGLDKLVDETSSSLGLNAENTKMIAAKSEENIENCHYFGRNWQDLIFRRAEHCGSEA</sequence>
<proteinExistence type="predicted"/>
<evidence type="ECO:0000313" key="2">
    <source>
        <dbReference type="EMBL" id="GBP14851.1"/>
    </source>
</evidence>
<name>A0A4C1TN36_EUMVA</name>
<organism evidence="2 3">
    <name type="scientific">Eumeta variegata</name>
    <name type="common">Bagworm moth</name>
    <name type="synonym">Eumeta japonica</name>
    <dbReference type="NCBI Taxonomy" id="151549"/>
    <lineage>
        <taxon>Eukaryota</taxon>
        <taxon>Metazoa</taxon>
        <taxon>Ecdysozoa</taxon>
        <taxon>Arthropoda</taxon>
        <taxon>Hexapoda</taxon>
        <taxon>Insecta</taxon>
        <taxon>Pterygota</taxon>
        <taxon>Neoptera</taxon>
        <taxon>Endopterygota</taxon>
        <taxon>Lepidoptera</taxon>
        <taxon>Glossata</taxon>
        <taxon>Ditrysia</taxon>
        <taxon>Tineoidea</taxon>
        <taxon>Psychidae</taxon>
        <taxon>Oiketicinae</taxon>
        <taxon>Eumeta</taxon>
    </lineage>
</organism>
<evidence type="ECO:0000256" key="1">
    <source>
        <dbReference type="SAM" id="MobiDB-lite"/>
    </source>
</evidence>
<dbReference type="Proteomes" id="UP000299102">
    <property type="component" value="Unassembled WGS sequence"/>
</dbReference>
<feature type="region of interest" description="Disordered" evidence="1">
    <location>
        <begin position="1"/>
        <end position="23"/>
    </location>
</feature>
<comment type="caution">
    <text evidence="2">The sequence shown here is derived from an EMBL/GenBank/DDBJ whole genome shotgun (WGS) entry which is preliminary data.</text>
</comment>
<dbReference type="AlphaFoldDB" id="A0A4C1TN36"/>
<evidence type="ECO:0000313" key="3">
    <source>
        <dbReference type="Proteomes" id="UP000299102"/>
    </source>
</evidence>
<protein>
    <submittedName>
        <fullName evidence="2">Uncharacterized protein</fullName>
    </submittedName>
</protein>
<feature type="compositionally biased region" description="Polar residues" evidence="1">
    <location>
        <begin position="1"/>
        <end position="16"/>
    </location>
</feature>
<dbReference type="EMBL" id="BGZK01005631">
    <property type="protein sequence ID" value="GBP14851.1"/>
    <property type="molecule type" value="Genomic_DNA"/>
</dbReference>